<dbReference type="Proteomes" id="UP000177625">
    <property type="component" value="Unassembled WGS sequence"/>
</dbReference>
<dbReference type="Pfam" id="PF08881">
    <property type="entry name" value="CVNH"/>
    <property type="match status" value="1"/>
</dbReference>
<organism evidence="2 3">
    <name type="scientific">Rhynchosporium secalis</name>
    <name type="common">Barley scald fungus</name>
    <dbReference type="NCBI Taxonomy" id="38038"/>
    <lineage>
        <taxon>Eukaryota</taxon>
        <taxon>Fungi</taxon>
        <taxon>Dikarya</taxon>
        <taxon>Ascomycota</taxon>
        <taxon>Pezizomycotina</taxon>
        <taxon>Leotiomycetes</taxon>
        <taxon>Helotiales</taxon>
        <taxon>Ploettnerulaceae</taxon>
        <taxon>Rhynchosporium</taxon>
    </lineage>
</organism>
<dbReference type="EMBL" id="FJVC01000180">
    <property type="protein sequence ID" value="CZT44581.1"/>
    <property type="molecule type" value="Genomic_DNA"/>
</dbReference>
<proteinExistence type="predicted"/>
<dbReference type="InterPro" id="IPR011058">
    <property type="entry name" value="Cyanovirin-N"/>
</dbReference>
<protein>
    <submittedName>
        <fullName evidence="2">Related to Cyanovirin-N homolog</fullName>
    </submittedName>
</protein>
<gene>
    <name evidence="2" type="ORF">RSE6_04772</name>
</gene>
<dbReference type="SMART" id="SM01111">
    <property type="entry name" value="CVNH"/>
    <property type="match status" value="1"/>
</dbReference>
<dbReference type="PANTHER" id="PTHR42076">
    <property type="entry name" value="CYANOVIRIN-N HOMOLOG"/>
    <property type="match status" value="1"/>
</dbReference>
<sequence length="126" mass="13643">MSFHAGANNVRVEDNHILRATIPNEAGEMVEAELDLNSCIGNHNGSFRWEGQGYADSGDAFSFSFEGGGIPVLRAELKNVDGEGVPSDINIAERISNQNGQLVFGNTISLFLSLSFSHISDERMVN</sequence>
<dbReference type="InterPro" id="IPR036673">
    <property type="entry name" value="Cyanovirin-N_sf"/>
</dbReference>
<evidence type="ECO:0000313" key="2">
    <source>
        <dbReference type="EMBL" id="CZT44581.1"/>
    </source>
</evidence>
<name>A0A1E1M663_RHYSE</name>
<evidence type="ECO:0000313" key="3">
    <source>
        <dbReference type="Proteomes" id="UP000177625"/>
    </source>
</evidence>
<dbReference type="PANTHER" id="PTHR42076:SF1">
    <property type="entry name" value="CYANOVIRIN-N DOMAIN-CONTAINING PROTEIN"/>
    <property type="match status" value="1"/>
</dbReference>
<keyword evidence="3" id="KW-1185">Reference proteome</keyword>
<dbReference type="AlphaFoldDB" id="A0A1E1M663"/>
<feature type="domain" description="Cyanovirin-N" evidence="1">
    <location>
        <begin position="2"/>
        <end position="104"/>
    </location>
</feature>
<accession>A0A1E1M663</accession>
<evidence type="ECO:0000259" key="1">
    <source>
        <dbReference type="SMART" id="SM01111"/>
    </source>
</evidence>
<dbReference type="Gene3D" id="2.30.60.10">
    <property type="entry name" value="Cyanovirin-N"/>
    <property type="match status" value="1"/>
</dbReference>
<dbReference type="SUPFAM" id="SSF51322">
    <property type="entry name" value="Cyanovirin-N"/>
    <property type="match status" value="1"/>
</dbReference>
<reference evidence="3" key="1">
    <citation type="submission" date="2016-03" db="EMBL/GenBank/DDBJ databases">
        <authorList>
            <person name="Guldener U."/>
        </authorList>
    </citation>
    <scope>NUCLEOTIDE SEQUENCE [LARGE SCALE GENOMIC DNA]</scope>
</reference>